<gene>
    <name evidence="1" type="ORF">NM125_02480</name>
</gene>
<reference evidence="1" key="1">
    <citation type="submission" date="2022-06" db="EMBL/GenBank/DDBJ databases">
        <title>Gracilimonas sp. CAU 1638 isolated from sea sediment.</title>
        <authorList>
            <person name="Kim W."/>
        </authorList>
    </citation>
    <scope>NUCLEOTIDE SEQUENCE</scope>
    <source>
        <strain evidence="1">CAU 1638</strain>
    </source>
</reference>
<dbReference type="AlphaFoldDB" id="A0A9X2L1A2"/>
<name>A0A9X2L1A2_9BACT</name>
<dbReference type="EMBL" id="JANDBC010000001">
    <property type="protein sequence ID" value="MCP9290445.1"/>
    <property type="molecule type" value="Genomic_DNA"/>
</dbReference>
<dbReference type="Gene3D" id="2.120.10.30">
    <property type="entry name" value="TolB, C-terminal domain"/>
    <property type="match status" value="1"/>
</dbReference>
<comment type="caution">
    <text evidence="1">The sequence shown here is derived from an EMBL/GenBank/DDBJ whole genome shotgun (WGS) entry which is preliminary data.</text>
</comment>
<sequence length="371" mass="41841">MVHSRSFIVFLCGLFFFTSCKKDPAGPGTVKEFGLESPFYTFPASHSFYYGTLLWPEDGTAFWYGGHGLYGISVPDGNATNTDNQPGYYAAYEPDSETIYYLPTECLSGCTAPVFKVNIDGGTPERIPDLEIQVSGGSPIIPVSSNQLLFVKLDPQSSVLSTYLYDQASGDSTRLAEGIPETLSPNRSEVLVYQPDETVHTEEEDIYQLAFVSLDGTINDTWQLYSNSSAHLPLYPPLWDLNGIRILYIKRDFDNNARVSLWLNHYPDSQEEKLWETSGGPEKTIEGPFRWSDDNTRLAFWERTCLKATLYSCDGGYQWTLWVYDTMKGEATKQVVDNSDETNIARDQRFSSDGSQLLLLYDRSLYLKDVN</sequence>
<accession>A0A9X2L1A2</accession>
<dbReference type="SUPFAM" id="SSF82171">
    <property type="entry name" value="DPP6 N-terminal domain-like"/>
    <property type="match status" value="1"/>
</dbReference>
<dbReference type="PROSITE" id="PS51257">
    <property type="entry name" value="PROKAR_LIPOPROTEIN"/>
    <property type="match status" value="1"/>
</dbReference>
<evidence type="ECO:0000313" key="1">
    <source>
        <dbReference type="EMBL" id="MCP9290445.1"/>
    </source>
</evidence>
<evidence type="ECO:0000313" key="2">
    <source>
        <dbReference type="Proteomes" id="UP001139125"/>
    </source>
</evidence>
<proteinExistence type="predicted"/>
<organism evidence="1 2">
    <name type="scientific">Gracilimonas sediminicola</name>
    <dbReference type="NCBI Taxonomy" id="2952158"/>
    <lineage>
        <taxon>Bacteria</taxon>
        <taxon>Pseudomonadati</taxon>
        <taxon>Balneolota</taxon>
        <taxon>Balneolia</taxon>
        <taxon>Balneolales</taxon>
        <taxon>Balneolaceae</taxon>
        <taxon>Gracilimonas</taxon>
    </lineage>
</organism>
<dbReference type="Proteomes" id="UP001139125">
    <property type="component" value="Unassembled WGS sequence"/>
</dbReference>
<protein>
    <submittedName>
        <fullName evidence="1">Uncharacterized protein</fullName>
    </submittedName>
</protein>
<keyword evidence="2" id="KW-1185">Reference proteome</keyword>
<dbReference type="RefSeq" id="WP_255132530.1">
    <property type="nucleotide sequence ID" value="NZ_JANDBC010000001.1"/>
</dbReference>
<dbReference type="InterPro" id="IPR011042">
    <property type="entry name" value="6-blade_b-propeller_TolB-like"/>
</dbReference>